<protein>
    <submittedName>
        <fullName evidence="1">Capsule assembly protein Wzi</fullName>
    </submittedName>
</protein>
<keyword evidence="2" id="KW-1185">Reference proteome</keyword>
<organism evidence="1 2">
    <name type="scientific">Algoriphagus yeomjeoni</name>
    <dbReference type="NCBI Taxonomy" id="291403"/>
    <lineage>
        <taxon>Bacteria</taxon>
        <taxon>Pseudomonadati</taxon>
        <taxon>Bacteroidota</taxon>
        <taxon>Cytophagia</taxon>
        <taxon>Cytophagales</taxon>
        <taxon>Cyclobacteriaceae</taxon>
        <taxon>Algoriphagus</taxon>
    </lineage>
</organism>
<dbReference type="Gene3D" id="2.40.160.130">
    <property type="entry name" value="Capsule assembly protein Wzi"/>
    <property type="match status" value="1"/>
</dbReference>
<accession>A0A327PK83</accession>
<comment type="caution">
    <text evidence="1">The sequence shown here is derived from an EMBL/GenBank/DDBJ whole genome shotgun (WGS) entry which is preliminary data.</text>
</comment>
<dbReference type="RefSeq" id="WP_111611229.1">
    <property type="nucleotide sequence ID" value="NZ_QLLK01000004.1"/>
</dbReference>
<dbReference type="AlphaFoldDB" id="A0A327PK83"/>
<gene>
    <name evidence="1" type="ORF">LV83_01845</name>
</gene>
<dbReference type="Proteomes" id="UP000249610">
    <property type="component" value="Unassembled WGS sequence"/>
</dbReference>
<reference evidence="1 2" key="1">
    <citation type="submission" date="2018-06" db="EMBL/GenBank/DDBJ databases">
        <title>Genomic Encyclopedia of Archaeal and Bacterial Type Strains, Phase II (KMG-II): from individual species to whole genera.</title>
        <authorList>
            <person name="Goeker M."/>
        </authorList>
    </citation>
    <scope>NUCLEOTIDE SEQUENCE [LARGE SCALE GENOMIC DNA]</scope>
    <source>
        <strain evidence="1 2">DSM 23446</strain>
    </source>
</reference>
<dbReference type="EMBL" id="QLLK01000004">
    <property type="protein sequence ID" value="RAI91654.1"/>
    <property type="molecule type" value="Genomic_DNA"/>
</dbReference>
<sequence length="556" mass="63296">MRSLFVILFLFLVHLLPAQVIPAGLPVLEERARINQLMSDSCTVSFNLRPIQNSGLFQDYGHQEVYKILNQEISYSLIPLISTVRFNTARPYGGGGYGMIPNVGVQQYVSTGFNLKYKFISIQFQPELLWASNNAFQGFGVNLPDKAIFDRFHTLNVGDHPERFGTKTFGKAWLGQSKITFQFGAFEIGGATQNIWWGPGQFNSLTFSNNARGFPHLTFNTTKPAKTFMGSFEGQIIVGKLVNSGIAPLQNQTLNDRFFKPLKDDWRYLNAMTISYSPKWLSGISVGLSRTFQQYSTMMQNDFGSYFPIFDPFQKESLFDENGTSVEFDALGRDQSATVFFRIVSKKYKGELYGEYGRRDHAFNWRDFIISPEHARAFLLGFIKIVPLSSENRFLQVRGEITHQQESVNRYLRYAGLGGEYSWHTHGVARGFVNDGIPLGVGIGMGSNVQTLEFSIVEKMDKMGILVERLANQQDFYYRAFGQQSDRKPWIDLSIGFLFDKKWGNLLLSSKLQIIHARNYQWQLDPASTPDFPVGENMTSFLAQTSLIYFWNKGKD</sequence>
<name>A0A327PK83_9BACT</name>
<proteinExistence type="predicted"/>
<evidence type="ECO:0000313" key="2">
    <source>
        <dbReference type="Proteomes" id="UP000249610"/>
    </source>
</evidence>
<dbReference type="OrthoDB" id="1293009at2"/>
<dbReference type="InterPro" id="IPR038636">
    <property type="entry name" value="Wzi_sf"/>
</dbReference>
<evidence type="ECO:0000313" key="1">
    <source>
        <dbReference type="EMBL" id="RAI91654.1"/>
    </source>
</evidence>
<dbReference type="Pfam" id="PF14052">
    <property type="entry name" value="Caps_assemb_Wzi"/>
    <property type="match status" value="1"/>
</dbReference>
<dbReference type="InterPro" id="IPR026950">
    <property type="entry name" value="Caps_assemb_Wzi"/>
</dbReference>